<feature type="transmembrane region" description="Helical" evidence="1">
    <location>
        <begin position="391"/>
        <end position="410"/>
    </location>
</feature>
<keyword evidence="1" id="KW-1133">Transmembrane helix</keyword>
<feature type="transmembrane region" description="Helical" evidence="1">
    <location>
        <begin position="422"/>
        <end position="440"/>
    </location>
</feature>
<dbReference type="KEGG" id="mez:Mtc_0194"/>
<evidence type="ECO:0000313" key="3">
    <source>
        <dbReference type="Proteomes" id="UP000005233"/>
    </source>
</evidence>
<dbReference type="GeneID" id="11970955"/>
<feature type="transmembrane region" description="Helical" evidence="1">
    <location>
        <begin position="319"/>
        <end position="340"/>
    </location>
</feature>
<gene>
    <name evidence="2" type="ordered locus">Mtc_0194</name>
</gene>
<feature type="transmembrane region" description="Helical" evidence="1">
    <location>
        <begin position="184"/>
        <end position="206"/>
    </location>
</feature>
<keyword evidence="3" id="KW-1185">Reference proteome</keyword>
<dbReference type="OrthoDB" id="386863at2157"/>
<feature type="transmembrane region" description="Helical" evidence="1">
    <location>
        <begin position="153"/>
        <end position="172"/>
    </location>
</feature>
<dbReference type="AlphaFoldDB" id="H8I8B2"/>
<dbReference type="STRING" id="1041930.Mtc_0194"/>
<keyword evidence="1" id="KW-0472">Membrane</keyword>
<feature type="transmembrane region" description="Helical" evidence="1">
    <location>
        <begin position="99"/>
        <end position="122"/>
    </location>
</feature>
<proteinExistence type="predicted"/>
<dbReference type="HOGENOM" id="CLU_020399_0_0_2"/>
<feature type="transmembrane region" description="Helical" evidence="1">
    <location>
        <begin position="212"/>
        <end position="230"/>
    </location>
</feature>
<organism evidence="2 3">
    <name type="scientific">Methanocella conradii (strain DSM 24694 / JCM 17849 / CGMCC 1.5162 / HZ254)</name>
    <dbReference type="NCBI Taxonomy" id="1041930"/>
    <lineage>
        <taxon>Archaea</taxon>
        <taxon>Methanobacteriati</taxon>
        <taxon>Methanobacteriota</taxon>
        <taxon>Stenosarchaea group</taxon>
        <taxon>Methanomicrobia</taxon>
        <taxon>Methanocellales</taxon>
        <taxon>Methanocellaceae</taxon>
        <taxon>Methanocella</taxon>
    </lineage>
</organism>
<dbReference type="EMBL" id="CP003243">
    <property type="protein sequence ID" value="AFC98965.1"/>
    <property type="molecule type" value="Genomic_DNA"/>
</dbReference>
<feature type="transmembrane region" description="Helical" evidence="1">
    <location>
        <begin position="12"/>
        <end position="31"/>
    </location>
</feature>
<keyword evidence="1" id="KW-0812">Transmembrane</keyword>
<name>H8I8B2_METCZ</name>
<sequence>MMSDERWKHVVAYVLAISLCCVLLTLTMSLWQADLSVPFDYSGDALLAQMAVKGLIENGWYLHNGFLGAPMGQDLYDFPMGDTLDLLIMKLIVLFTGNYAVVTNLFFLLTFPLTTLTAMLAFRQLKLSYALSIVGGLLFTFLPYHFYRGEAHLFLSSYFIVPLVVLVCLWLYKGAIFFRPSEDGKVRLSLGDPITLAALGICLMASLTMAYYVFFSCFFLLVAGIAASVTRRSRYPLLACAILIAMIVLVYCATMMPSLLYQLANGINPYVGVRSAFETEVYGLKIDQLLMPISGHRIGFLASIKDKYDATAPLVNENAYVALGAIGSIGFILLMGWAFYRLLGGRFGSAFTDMLDVLSAMNLSAVLLATVGGFGALFAVIYPQFRAINRISVFIAFFSLLALLIAIQLLSNMYLKADHGRLIFAGTLILVLAVGVWDQTSPEFVPQYSSIKAQYWSDDAFIKEVEAAVPPGSMIFQMPYIEFPEYSEYFPQLYGIQDYDLFKGYLHSTSLHWSFGAIKGRGGDEWEKNISSMPLEDMVKMLSLAGFDGIYVDSYGYPKNDTTLTDDLSKILKTGPIVSPDGRLYFFSMKGYNERLKANYTAEALASMQKAAFDPAARVQVISRPLTLEWRSGFAVLEGNLSDNWRWCPQEGELYVVNPSREDINVTMRMWLTALNGPAELHMDSDLFNNSIVIDGHTPFEKTFVVPHGRHIVKFTYYGPESTDSRAFKLENFTLTY</sequence>
<reference evidence="2 3" key="1">
    <citation type="journal article" date="2012" name="J. Bacteriol.">
        <title>Complete genome sequence of a thermophilic methanogen, Methanocella conradii HZ254, isolated from Chinese rice field soil.</title>
        <authorList>
            <person name="Lu Z."/>
            <person name="Lu Y."/>
        </authorList>
    </citation>
    <scope>NUCLEOTIDE SEQUENCE [LARGE SCALE GENOMIC DNA]</scope>
    <source>
        <strain evidence="3">DSM 24694 / JCM 17849 / CGMCC 1.5162 / HZ254</strain>
    </source>
</reference>
<protein>
    <submittedName>
        <fullName evidence="2">Uncharacterized protein</fullName>
    </submittedName>
</protein>
<evidence type="ECO:0000256" key="1">
    <source>
        <dbReference type="SAM" id="Phobius"/>
    </source>
</evidence>
<feature type="transmembrane region" description="Helical" evidence="1">
    <location>
        <begin position="361"/>
        <end position="385"/>
    </location>
</feature>
<feature type="transmembrane region" description="Helical" evidence="1">
    <location>
        <begin position="129"/>
        <end position="147"/>
    </location>
</feature>
<evidence type="ECO:0000313" key="2">
    <source>
        <dbReference type="EMBL" id="AFC98965.1"/>
    </source>
</evidence>
<dbReference type="Proteomes" id="UP000005233">
    <property type="component" value="Chromosome"/>
</dbReference>
<dbReference type="RefSeq" id="WP_014404804.1">
    <property type="nucleotide sequence ID" value="NC_017034.1"/>
</dbReference>
<accession>H8I8B2</accession>
<feature type="transmembrane region" description="Helical" evidence="1">
    <location>
        <begin position="237"/>
        <end position="260"/>
    </location>
</feature>